<dbReference type="OrthoDB" id="4491390at2759"/>
<name>A0A9P4M961_9PEZI</name>
<evidence type="ECO:0000259" key="2">
    <source>
        <dbReference type="PROSITE" id="PS50048"/>
    </source>
</evidence>
<dbReference type="PROSITE" id="PS00463">
    <property type="entry name" value="ZN2_CY6_FUNGAL_1"/>
    <property type="match status" value="1"/>
</dbReference>
<dbReference type="Pfam" id="PF00172">
    <property type="entry name" value="Zn_clus"/>
    <property type="match status" value="1"/>
</dbReference>
<dbReference type="Gene3D" id="4.10.240.10">
    <property type="entry name" value="Zn(2)-C6 fungal-type DNA-binding domain"/>
    <property type="match status" value="1"/>
</dbReference>
<accession>A0A9P4M961</accession>
<evidence type="ECO:0000313" key="4">
    <source>
        <dbReference type="Proteomes" id="UP000799772"/>
    </source>
</evidence>
<feature type="domain" description="Zn(2)-C6 fungal-type" evidence="2">
    <location>
        <begin position="10"/>
        <end position="38"/>
    </location>
</feature>
<dbReference type="Proteomes" id="UP000799772">
    <property type="component" value="Unassembled WGS sequence"/>
</dbReference>
<dbReference type="GO" id="GO:0000981">
    <property type="term" value="F:DNA-binding transcription factor activity, RNA polymerase II-specific"/>
    <property type="evidence" value="ECO:0007669"/>
    <property type="project" value="InterPro"/>
</dbReference>
<dbReference type="PANTHER" id="PTHR38791">
    <property type="entry name" value="ZN(II)2CYS6 TRANSCRIPTION FACTOR (EUROFUNG)-RELATED-RELATED"/>
    <property type="match status" value="1"/>
</dbReference>
<dbReference type="SMART" id="SM00066">
    <property type="entry name" value="GAL4"/>
    <property type="match status" value="1"/>
</dbReference>
<dbReference type="GO" id="GO:0008270">
    <property type="term" value="F:zinc ion binding"/>
    <property type="evidence" value="ECO:0007669"/>
    <property type="project" value="InterPro"/>
</dbReference>
<dbReference type="PANTHER" id="PTHR38791:SF13">
    <property type="entry name" value="ZN(2)-C6 FUNGAL-TYPE DOMAIN-CONTAINING PROTEIN"/>
    <property type="match status" value="1"/>
</dbReference>
<evidence type="ECO:0000256" key="1">
    <source>
        <dbReference type="ARBA" id="ARBA00023242"/>
    </source>
</evidence>
<organism evidence="3 4">
    <name type="scientific">Rhizodiscina lignyota</name>
    <dbReference type="NCBI Taxonomy" id="1504668"/>
    <lineage>
        <taxon>Eukaryota</taxon>
        <taxon>Fungi</taxon>
        <taxon>Dikarya</taxon>
        <taxon>Ascomycota</taxon>
        <taxon>Pezizomycotina</taxon>
        <taxon>Dothideomycetes</taxon>
        <taxon>Pleosporomycetidae</taxon>
        <taxon>Aulographales</taxon>
        <taxon>Rhizodiscinaceae</taxon>
        <taxon>Rhizodiscina</taxon>
    </lineage>
</organism>
<protein>
    <recommendedName>
        <fullName evidence="2">Zn(2)-C6 fungal-type domain-containing protein</fullName>
    </recommendedName>
</protein>
<sequence>MVYCGKPSRGCQCCKTRRIKCDEARPACGNCKKSGRECPGYPDEFDLIFRNETSATKKRAQKASNRNRSNTSFSRSLFERAALDPKFPFFDIDCSSPSFWVSSIPAGLEYSVEAAATSFFFRNFVYLPLNSGSGRGYLEYLIPMYNQASSDSPLQLATHAVALSALGNYPGNSRLKVDARKAYGRALNKINEAIQDPLTAASDHSLMTILMFSLYEAVASTDKQPTAWSNHVDGAVALAKLRGSDGWKTKESVGLFRAIRMCMLTSAIQRAKPVDEYPGPKGWTCDDNFEQNPANRLAIISLDLPNLRRYAVDVVSQSPSLNKNAEIMHIMKMAQEVDGRLEHWYLTLPEDWGHRTVRMQLEEPVDVFNAPQWQGPVHIYDDLFMANIINDYRVSRIFCQQIILNMSGALSDPAPETLITVHGMQQHAMYVARTMADDVCSSVPFHLEIDLQPRARDSGQEIHAAEATGGYFLSWPLFVIGNTDCVPMRQREWIRGRLYRIGQDFGLSSAQMMTLAQKSVLTSGPSFP</sequence>
<dbReference type="SUPFAM" id="SSF57701">
    <property type="entry name" value="Zn2/Cys6 DNA-binding domain"/>
    <property type="match status" value="1"/>
</dbReference>
<comment type="caution">
    <text evidence="3">The sequence shown here is derived from an EMBL/GenBank/DDBJ whole genome shotgun (WGS) entry which is preliminary data.</text>
</comment>
<dbReference type="InterPro" id="IPR053175">
    <property type="entry name" value="DHMBA_Reg_Transcription_Factor"/>
</dbReference>
<dbReference type="Pfam" id="PF11951">
    <property type="entry name" value="Fungal_trans_2"/>
    <property type="match status" value="1"/>
</dbReference>
<keyword evidence="1" id="KW-0539">Nucleus</keyword>
<dbReference type="PROSITE" id="PS50048">
    <property type="entry name" value="ZN2_CY6_FUNGAL_2"/>
    <property type="match status" value="1"/>
</dbReference>
<reference evidence="3" key="1">
    <citation type="journal article" date="2020" name="Stud. Mycol.">
        <title>101 Dothideomycetes genomes: a test case for predicting lifestyles and emergence of pathogens.</title>
        <authorList>
            <person name="Haridas S."/>
            <person name="Albert R."/>
            <person name="Binder M."/>
            <person name="Bloem J."/>
            <person name="Labutti K."/>
            <person name="Salamov A."/>
            <person name="Andreopoulos B."/>
            <person name="Baker S."/>
            <person name="Barry K."/>
            <person name="Bills G."/>
            <person name="Bluhm B."/>
            <person name="Cannon C."/>
            <person name="Castanera R."/>
            <person name="Culley D."/>
            <person name="Daum C."/>
            <person name="Ezra D."/>
            <person name="Gonzalez J."/>
            <person name="Henrissat B."/>
            <person name="Kuo A."/>
            <person name="Liang C."/>
            <person name="Lipzen A."/>
            <person name="Lutzoni F."/>
            <person name="Magnuson J."/>
            <person name="Mondo S."/>
            <person name="Nolan M."/>
            <person name="Ohm R."/>
            <person name="Pangilinan J."/>
            <person name="Park H.-J."/>
            <person name="Ramirez L."/>
            <person name="Alfaro M."/>
            <person name="Sun H."/>
            <person name="Tritt A."/>
            <person name="Yoshinaga Y."/>
            <person name="Zwiers L.-H."/>
            <person name="Turgeon B."/>
            <person name="Goodwin S."/>
            <person name="Spatafora J."/>
            <person name="Crous P."/>
            <person name="Grigoriev I."/>
        </authorList>
    </citation>
    <scope>NUCLEOTIDE SEQUENCE</scope>
    <source>
        <strain evidence="3">CBS 133067</strain>
    </source>
</reference>
<dbReference type="InterPro" id="IPR001138">
    <property type="entry name" value="Zn2Cys6_DnaBD"/>
</dbReference>
<proteinExistence type="predicted"/>
<gene>
    <name evidence="3" type="ORF">NA57DRAFT_64483</name>
</gene>
<dbReference type="AlphaFoldDB" id="A0A9P4M961"/>
<dbReference type="EMBL" id="ML978123">
    <property type="protein sequence ID" value="KAF2101785.1"/>
    <property type="molecule type" value="Genomic_DNA"/>
</dbReference>
<dbReference type="InterPro" id="IPR036864">
    <property type="entry name" value="Zn2-C6_fun-type_DNA-bd_sf"/>
</dbReference>
<evidence type="ECO:0000313" key="3">
    <source>
        <dbReference type="EMBL" id="KAF2101785.1"/>
    </source>
</evidence>
<dbReference type="CDD" id="cd00067">
    <property type="entry name" value="GAL4"/>
    <property type="match status" value="1"/>
</dbReference>
<keyword evidence="4" id="KW-1185">Reference proteome</keyword>
<dbReference type="InterPro" id="IPR021858">
    <property type="entry name" value="Fun_TF"/>
</dbReference>